<dbReference type="InterPro" id="IPR006015">
    <property type="entry name" value="Universal_stress_UspA"/>
</dbReference>
<dbReference type="Gene3D" id="3.40.50.620">
    <property type="entry name" value="HUPs"/>
    <property type="match status" value="1"/>
</dbReference>
<sequence length="147" mass="14975">MSSDGDVPRRIVVGVDGSVASVQALRWALGYARAAGAAVEAVIAWDIPSSMGYGPTVIEGVDIATAAREALAAIVEGNSAEYPGVAVTQRALRGHPADVLIDEAEGADLLVVGSHGYGGFARALLGSVSQHCISHADCPVVVVRGNR</sequence>
<dbReference type="InterPro" id="IPR006016">
    <property type="entry name" value="UspA"/>
</dbReference>
<dbReference type="CDD" id="cd23659">
    <property type="entry name" value="USP_At3g01520-like"/>
    <property type="match status" value="1"/>
</dbReference>
<dbReference type="InterPro" id="IPR014729">
    <property type="entry name" value="Rossmann-like_a/b/a_fold"/>
</dbReference>
<dbReference type="RefSeq" id="WP_344083264.1">
    <property type="nucleotide sequence ID" value="NZ_BAAALS010000018.1"/>
</dbReference>
<proteinExistence type="inferred from homology"/>
<dbReference type="SUPFAM" id="SSF52402">
    <property type="entry name" value="Adenine nucleotide alpha hydrolases-like"/>
    <property type="match status" value="1"/>
</dbReference>
<keyword evidence="4" id="KW-1185">Reference proteome</keyword>
<dbReference type="PANTHER" id="PTHR31964:SF113">
    <property type="entry name" value="USPA DOMAIN-CONTAINING PROTEIN"/>
    <property type="match status" value="1"/>
</dbReference>
<evidence type="ECO:0000259" key="2">
    <source>
        <dbReference type="Pfam" id="PF00582"/>
    </source>
</evidence>
<reference evidence="4" key="1">
    <citation type="journal article" date="2019" name="Int. J. Syst. Evol. Microbiol.">
        <title>The Global Catalogue of Microorganisms (GCM) 10K type strain sequencing project: providing services to taxonomists for standard genome sequencing and annotation.</title>
        <authorList>
            <consortium name="The Broad Institute Genomics Platform"/>
            <consortium name="The Broad Institute Genome Sequencing Center for Infectious Disease"/>
            <person name="Wu L."/>
            <person name="Ma J."/>
        </authorList>
    </citation>
    <scope>NUCLEOTIDE SEQUENCE [LARGE SCALE GENOMIC DNA]</scope>
    <source>
        <strain evidence="4">JCM 13249</strain>
    </source>
</reference>
<gene>
    <name evidence="3" type="ORF">GCM10009681_37070</name>
</gene>
<comment type="caution">
    <text evidence="3">The sequence shown here is derived from an EMBL/GenBank/DDBJ whole genome shotgun (WGS) entry which is preliminary data.</text>
</comment>
<comment type="similarity">
    <text evidence="1">Belongs to the universal stress protein A family.</text>
</comment>
<protein>
    <submittedName>
        <fullName evidence="3">Universal stress protein</fullName>
    </submittedName>
</protein>
<dbReference type="EMBL" id="BAAALS010000018">
    <property type="protein sequence ID" value="GAA1762560.1"/>
    <property type="molecule type" value="Genomic_DNA"/>
</dbReference>
<dbReference type="PRINTS" id="PR01438">
    <property type="entry name" value="UNVRSLSTRESS"/>
</dbReference>
<name>A0ABP4WXK6_9ACTN</name>
<evidence type="ECO:0000313" key="4">
    <source>
        <dbReference type="Proteomes" id="UP001500655"/>
    </source>
</evidence>
<dbReference type="Proteomes" id="UP001500655">
    <property type="component" value="Unassembled WGS sequence"/>
</dbReference>
<accession>A0ABP4WXK6</accession>
<feature type="domain" description="UspA" evidence="2">
    <location>
        <begin position="9"/>
        <end position="144"/>
    </location>
</feature>
<dbReference type="Pfam" id="PF00582">
    <property type="entry name" value="Usp"/>
    <property type="match status" value="1"/>
</dbReference>
<organism evidence="3 4">
    <name type="scientific">Luedemannella helvata</name>
    <dbReference type="NCBI Taxonomy" id="349315"/>
    <lineage>
        <taxon>Bacteria</taxon>
        <taxon>Bacillati</taxon>
        <taxon>Actinomycetota</taxon>
        <taxon>Actinomycetes</taxon>
        <taxon>Micromonosporales</taxon>
        <taxon>Micromonosporaceae</taxon>
        <taxon>Luedemannella</taxon>
    </lineage>
</organism>
<evidence type="ECO:0000313" key="3">
    <source>
        <dbReference type="EMBL" id="GAA1762560.1"/>
    </source>
</evidence>
<dbReference type="PANTHER" id="PTHR31964">
    <property type="entry name" value="ADENINE NUCLEOTIDE ALPHA HYDROLASES-LIKE SUPERFAMILY PROTEIN"/>
    <property type="match status" value="1"/>
</dbReference>
<evidence type="ECO:0000256" key="1">
    <source>
        <dbReference type="ARBA" id="ARBA00008791"/>
    </source>
</evidence>